<feature type="region of interest" description="Disordered" evidence="1">
    <location>
        <begin position="412"/>
        <end position="452"/>
    </location>
</feature>
<dbReference type="RefSeq" id="WP_350930899.1">
    <property type="nucleotide sequence ID" value="NZ_CP157762.1"/>
</dbReference>
<protein>
    <submittedName>
        <fullName evidence="2">Stress response protein</fullName>
    </submittedName>
</protein>
<gene>
    <name evidence="3" type="ORF">ABUL08_17060</name>
    <name evidence="2" type="ORF">VK199_16995</name>
</gene>
<dbReference type="EMBL" id="CP157762">
    <property type="protein sequence ID" value="XBP91359.1"/>
    <property type="molecule type" value="Genomic_DNA"/>
</dbReference>
<accession>A0AAU7M1S5</accession>
<reference evidence="3" key="2">
    <citation type="submission" date="2024-06" db="EMBL/GenBank/DDBJ databases">
        <title>Micromonospora mangrovi CCTCC AA 2012012 genome sequences.</title>
        <authorList>
            <person name="Gao J."/>
        </authorList>
    </citation>
    <scope>NUCLEOTIDE SEQUENCE</scope>
    <source>
        <strain evidence="3">CCTCC AA 2012012</strain>
    </source>
</reference>
<name>A0AAU7M1S5_9ACTN</name>
<organism evidence="2">
    <name type="scientific">Micromonospora sp. CCTCC AA 2012012</name>
    <dbReference type="NCBI Taxonomy" id="3111921"/>
    <lineage>
        <taxon>Bacteria</taxon>
        <taxon>Bacillati</taxon>
        <taxon>Actinomycetota</taxon>
        <taxon>Actinomycetes</taxon>
        <taxon>Micromonosporales</taxon>
        <taxon>Micromonosporaceae</taxon>
        <taxon>Micromonospora</taxon>
    </lineage>
</organism>
<dbReference type="EMBL" id="CP159342">
    <property type="protein sequence ID" value="XCH72057.1"/>
    <property type="molecule type" value="Genomic_DNA"/>
</dbReference>
<reference evidence="2" key="1">
    <citation type="submission" date="2024-01" db="EMBL/GenBank/DDBJ databases">
        <title>The genome sequence of Micromonospora mangrovi CCTCC AA 2012012.</title>
        <authorList>
            <person name="Gao J."/>
        </authorList>
    </citation>
    <scope>NUCLEOTIDE SEQUENCE</scope>
    <source>
        <strain evidence="2">CCTCC AA 2012012</strain>
    </source>
</reference>
<sequence>MSEETWLAARLIPTSGINGAEEQERRATSALLAVMSAVREFGRVVTQAAGAPAGSVQTFIEVPFRLGGQQLFPDGLVRVTRGQRQWTALVEVKTGNNTLKTEQLEAYLDIAREQGFDALITISNEIAPVVGQHPTPVDRRKLKKVSLYHLPWTEILTLAVMQKEYRGVADPDQAWILGELIRYLEHPRSGAMEFSDMGASWVQVRDAVSTGTLRATDSGAAEVAGRFDALIRYACLRLGRRLGTEVTPAMSRRDLADPAARTQSMVAQLVSTGTLTSGIKIPGSVGSLHVTADLRAGQVICHVDVDAPRTGRPTTRINWLVRQLKDAPETTRVEAFAMHARGGGTAELLRKVREDPSVLISDPTRELRAFRVARSTTAGTKRGTGRGAFIDSALDAVDGFYEQIIQNLKPWMPAPPRLRTPDDLQPTEPVAASLISTAISSQDSPDLGKNEQ</sequence>
<evidence type="ECO:0000256" key="1">
    <source>
        <dbReference type="SAM" id="MobiDB-lite"/>
    </source>
</evidence>
<feature type="compositionally biased region" description="Polar residues" evidence="1">
    <location>
        <begin position="434"/>
        <end position="444"/>
    </location>
</feature>
<evidence type="ECO:0000313" key="3">
    <source>
        <dbReference type="EMBL" id="XCH72057.1"/>
    </source>
</evidence>
<proteinExistence type="predicted"/>
<evidence type="ECO:0000313" key="2">
    <source>
        <dbReference type="EMBL" id="XBP91359.1"/>
    </source>
</evidence>
<dbReference type="AlphaFoldDB" id="A0AAU7M1S5"/>